<comment type="similarity">
    <text evidence="1 13 17">Belongs to the NAD-dependent glycerol-3-phosphate dehydrogenase family.</text>
</comment>
<dbReference type="Proteomes" id="UP000031599">
    <property type="component" value="Unassembled WGS sequence"/>
</dbReference>
<evidence type="ECO:0000256" key="11">
    <source>
        <dbReference type="ARBA" id="ARBA00069372"/>
    </source>
</evidence>
<evidence type="ECO:0000256" key="8">
    <source>
        <dbReference type="ARBA" id="ARBA00023264"/>
    </source>
</evidence>
<evidence type="ECO:0000313" key="20">
    <source>
        <dbReference type="EMBL" id="KIG18811.1"/>
    </source>
</evidence>
<evidence type="ECO:0000256" key="10">
    <source>
        <dbReference type="ARBA" id="ARBA00066687"/>
    </source>
</evidence>
<evidence type="ECO:0000256" key="6">
    <source>
        <dbReference type="ARBA" id="ARBA00023098"/>
    </source>
</evidence>
<feature type="binding site" evidence="13">
    <location>
        <position position="142"/>
    </location>
    <ligand>
        <name>sn-glycerol 3-phosphate</name>
        <dbReference type="ChEBI" id="CHEBI:57597"/>
    </ligand>
</feature>
<feature type="active site" description="Proton acceptor" evidence="13 14">
    <location>
        <position position="197"/>
    </location>
</feature>
<dbReference type="SUPFAM" id="SSF51735">
    <property type="entry name" value="NAD(P)-binding Rossmann-fold domains"/>
    <property type="match status" value="1"/>
</dbReference>
<feature type="binding site" evidence="13">
    <location>
        <position position="262"/>
    </location>
    <ligand>
        <name>sn-glycerol 3-phosphate</name>
        <dbReference type="ChEBI" id="CHEBI:57597"/>
    </ligand>
</feature>
<feature type="binding site" evidence="13">
    <location>
        <position position="37"/>
    </location>
    <ligand>
        <name>NADPH</name>
        <dbReference type="ChEBI" id="CHEBI:57783"/>
    </ligand>
</feature>
<organism evidence="20 21">
    <name type="scientific">Enhygromyxa salina</name>
    <dbReference type="NCBI Taxonomy" id="215803"/>
    <lineage>
        <taxon>Bacteria</taxon>
        <taxon>Pseudomonadati</taxon>
        <taxon>Myxococcota</taxon>
        <taxon>Polyangia</taxon>
        <taxon>Nannocystales</taxon>
        <taxon>Nannocystaceae</taxon>
        <taxon>Enhygromyxa</taxon>
    </lineage>
</organism>
<name>A0A0C2D6L6_9BACT</name>
<dbReference type="PROSITE" id="PS00957">
    <property type="entry name" value="NAD_G3PDH"/>
    <property type="match status" value="1"/>
</dbReference>
<feature type="binding site" evidence="13">
    <location>
        <position position="17"/>
    </location>
    <ligand>
        <name>NADPH</name>
        <dbReference type="ChEBI" id="CHEBI:57783"/>
    </ligand>
</feature>
<keyword evidence="2 13" id="KW-0444">Lipid biosynthesis</keyword>
<feature type="binding site" evidence="16">
    <location>
        <position position="146"/>
    </location>
    <ligand>
        <name>NAD(+)</name>
        <dbReference type="ChEBI" id="CHEBI:57540"/>
    </ligand>
</feature>
<dbReference type="GO" id="GO:0046167">
    <property type="term" value="P:glycerol-3-phosphate biosynthetic process"/>
    <property type="evidence" value="ECO:0007669"/>
    <property type="project" value="UniProtKB-UniRule"/>
</dbReference>
<dbReference type="EMBL" id="JMCC02000008">
    <property type="protein sequence ID" value="KIG18811.1"/>
    <property type="molecule type" value="Genomic_DNA"/>
</dbReference>
<feature type="binding site" evidence="13">
    <location>
        <position position="250"/>
    </location>
    <ligand>
        <name>sn-glycerol 3-phosphate</name>
        <dbReference type="ChEBI" id="CHEBI:57597"/>
    </ligand>
</feature>
<evidence type="ECO:0000256" key="3">
    <source>
        <dbReference type="ARBA" id="ARBA00022857"/>
    </source>
</evidence>
<dbReference type="GO" id="GO:0006650">
    <property type="term" value="P:glycerophospholipid metabolic process"/>
    <property type="evidence" value="ECO:0007669"/>
    <property type="project" value="UniProtKB-UniRule"/>
</dbReference>
<sequence>MSDEQTAQVSVLGAGNWGTTVAHLIGQNGFRVKLWARKPELANEINQLRRNSRYISGLEGVHLSHNIEATSSLAEAVRGVPLMFIVIPSQAFRSVCEQLGELVDPSQLAVHATKGLELGSHKRMTQIMLEETCLRRIGVLSGPNIAREMIEGKPAGTVVASRFPRVIELARDHLKSKQLRVYGNTDVIGVELGGTLKNIIAIAAGMATQMQLGENAKSLLITRGLSEIARLSVALGADPMTFSGLAGIGDLMVTCASPISRNHRVGAALARGMSLTEAIDSLGMVAEGVKASQIAFELTCELNIRSPLMHGVYRVVHEGLDPRAALSELMNAAVQDDIDPSLVRAATGSAPGTGSVSRGPHG</sequence>
<feature type="binding site" evidence="13">
    <location>
        <position position="54"/>
    </location>
    <ligand>
        <name>NADPH</name>
        <dbReference type="ChEBI" id="CHEBI:57783"/>
    </ligand>
</feature>
<comment type="caution">
    <text evidence="13">Lacks conserved residue(s) required for the propagation of feature annotation.</text>
</comment>
<dbReference type="AlphaFoldDB" id="A0A0C2D6L6"/>
<protein>
    <recommendedName>
        <fullName evidence="11 13">Glycerol-3-phosphate dehydrogenase [NAD(P)+]</fullName>
        <ecNumber evidence="10 13">1.1.1.94</ecNumber>
    </recommendedName>
    <alternativeName>
        <fullName evidence="13">NAD(P)(+)-dependent glycerol-3-phosphate dehydrogenase</fullName>
    </alternativeName>
    <alternativeName>
        <fullName evidence="12 13">NAD(P)H-dependent dihydroxyacetone-phosphate reductase</fullName>
    </alternativeName>
</protein>
<comment type="subcellular location">
    <subcellularLocation>
        <location evidence="13">Cytoplasm</location>
    </subcellularLocation>
</comment>
<dbReference type="GO" id="GO:0051287">
    <property type="term" value="F:NAD binding"/>
    <property type="evidence" value="ECO:0007669"/>
    <property type="project" value="InterPro"/>
</dbReference>
<dbReference type="GO" id="GO:0005829">
    <property type="term" value="C:cytosol"/>
    <property type="evidence" value="ECO:0007669"/>
    <property type="project" value="TreeGrafter"/>
</dbReference>
<dbReference type="InterPro" id="IPR006168">
    <property type="entry name" value="G3P_DH_NAD-dep"/>
</dbReference>
<evidence type="ECO:0000256" key="5">
    <source>
        <dbReference type="ARBA" id="ARBA00023027"/>
    </source>
</evidence>
<dbReference type="Pfam" id="PF01210">
    <property type="entry name" value="NAD_Gly3P_dh_N"/>
    <property type="match status" value="1"/>
</dbReference>
<dbReference type="Gene3D" id="3.40.50.720">
    <property type="entry name" value="NAD(P)-binding Rossmann-like Domain"/>
    <property type="match status" value="1"/>
</dbReference>
<evidence type="ECO:0000256" key="13">
    <source>
        <dbReference type="HAMAP-Rule" id="MF_00394"/>
    </source>
</evidence>
<dbReference type="InterPro" id="IPR008927">
    <property type="entry name" value="6-PGluconate_DH-like_C_sf"/>
</dbReference>
<dbReference type="GO" id="GO:0141153">
    <property type="term" value="F:glycerol-3-phosphate dehydrogenase (NADP+) activity"/>
    <property type="evidence" value="ECO:0007669"/>
    <property type="project" value="RHEA"/>
</dbReference>
<dbReference type="FunFam" id="3.40.50.720:FF:000019">
    <property type="entry name" value="Glycerol-3-phosphate dehydrogenase [NAD(P)+]"/>
    <property type="match status" value="1"/>
</dbReference>
<comment type="function">
    <text evidence="13">Catalyzes the reduction of the glycolytic intermediate dihydroxyacetone phosphate (DHAP) to sn-glycerol 3-phosphate (G3P), the key precursor for phospholipid synthesis.</text>
</comment>
<feature type="binding site" evidence="13">
    <location>
        <position position="261"/>
    </location>
    <ligand>
        <name>NADPH</name>
        <dbReference type="ChEBI" id="CHEBI:57783"/>
    </ligand>
</feature>
<dbReference type="GO" id="GO:0005975">
    <property type="term" value="P:carbohydrate metabolic process"/>
    <property type="evidence" value="ECO:0007669"/>
    <property type="project" value="InterPro"/>
</dbReference>
<feature type="domain" description="Glycerol-3-phosphate dehydrogenase NAD-dependent C-terminal" evidence="19">
    <location>
        <begin position="186"/>
        <end position="326"/>
    </location>
</feature>
<keyword evidence="5 13" id="KW-0520">NAD</keyword>
<keyword evidence="6 13" id="KW-0443">Lipid metabolism</keyword>
<feature type="binding site" evidence="13">
    <location>
        <position position="146"/>
    </location>
    <ligand>
        <name>NADPH</name>
        <dbReference type="ChEBI" id="CHEBI:57783"/>
    </ligand>
</feature>
<evidence type="ECO:0000256" key="9">
    <source>
        <dbReference type="ARBA" id="ARBA00052716"/>
    </source>
</evidence>
<dbReference type="EC" id="1.1.1.94" evidence="10 13"/>
<gene>
    <name evidence="13" type="primary">gpsA</name>
    <name evidence="20" type="ORF">DB30_07147</name>
</gene>
<accession>A0A0C2D6L6</accession>
<dbReference type="Pfam" id="PF07479">
    <property type="entry name" value="NAD_Gly3P_dh_C"/>
    <property type="match status" value="1"/>
</dbReference>
<feature type="binding site" evidence="13">
    <location>
        <position position="260"/>
    </location>
    <ligand>
        <name>sn-glycerol 3-phosphate</name>
        <dbReference type="ChEBI" id="CHEBI:57597"/>
    </ligand>
</feature>
<evidence type="ECO:0000256" key="2">
    <source>
        <dbReference type="ARBA" id="ARBA00022516"/>
    </source>
</evidence>
<feature type="binding site" evidence="13">
    <location>
        <position position="38"/>
    </location>
    <ligand>
        <name>NADPH</name>
        <dbReference type="ChEBI" id="CHEBI:57783"/>
    </ligand>
</feature>
<feature type="binding site" evidence="13">
    <location>
        <position position="285"/>
    </location>
    <ligand>
        <name>NADPH</name>
        <dbReference type="ChEBI" id="CHEBI:57783"/>
    </ligand>
</feature>
<keyword evidence="7 13" id="KW-0594">Phospholipid biosynthesis</keyword>
<dbReference type="GO" id="GO:0141152">
    <property type="term" value="F:glycerol-3-phosphate dehydrogenase (NAD+) activity"/>
    <property type="evidence" value="ECO:0007669"/>
    <property type="project" value="RHEA"/>
</dbReference>
<dbReference type="HAMAP" id="MF_00394">
    <property type="entry name" value="NAD_Glyc3P_dehydrog"/>
    <property type="match status" value="1"/>
</dbReference>
<dbReference type="PANTHER" id="PTHR11728:SF1">
    <property type="entry name" value="GLYCEROL-3-PHOSPHATE DEHYDROGENASE [NAD(+)] 2, CHLOROPLASTIC"/>
    <property type="match status" value="1"/>
</dbReference>
<dbReference type="PIRSF" id="PIRSF000114">
    <property type="entry name" value="Glycerol-3-P_dh"/>
    <property type="match status" value="1"/>
</dbReference>
<evidence type="ECO:0000256" key="12">
    <source>
        <dbReference type="ARBA" id="ARBA00080511"/>
    </source>
</evidence>
<comment type="catalytic activity">
    <reaction evidence="9">
        <text>sn-glycerol 3-phosphate + NADP(+) = dihydroxyacetone phosphate + NADPH + H(+)</text>
        <dbReference type="Rhea" id="RHEA:11096"/>
        <dbReference type="ChEBI" id="CHEBI:15378"/>
        <dbReference type="ChEBI" id="CHEBI:57597"/>
        <dbReference type="ChEBI" id="CHEBI:57642"/>
        <dbReference type="ChEBI" id="CHEBI:57783"/>
        <dbReference type="ChEBI" id="CHEBI:58349"/>
        <dbReference type="EC" id="1.1.1.94"/>
    </reaction>
    <physiologicalReaction direction="right-to-left" evidence="9">
        <dbReference type="Rhea" id="RHEA:11098"/>
    </physiologicalReaction>
</comment>
<dbReference type="InterPro" id="IPR006109">
    <property type="entry name" value="G3P_DH_NAD-dep_C"/>
</dbReference>
<dbReference type="InterPro" id="IPR013328">
    <property type="entry name" value="6PGD_dom2"/>
</dbReference>
<dbReference type="PANTHER" id="PTHR11728">
    <property type="entry name" value="GLYCEROL-3-PHOSPHATE DEHYDROGENASE"/>
    <property type="match status" value="1"/>
</dbReference>
<evidence type="ECO:0000256" key="17">
    <source>
        <dbReference type="RuleBase" id="RU000437"/>
    </source>
</evidence>
<dbReference type="RefSeq" id="WP_052546583.1">
    <property type="nucleotide sequence ID" value="NZ_JMCC02000008.1"/>
</dbReference>
<evidence type="ECO:0000256" key="15">
    <source>
        <dbReference type="PIRSR" id="PIRSR000114-2"/>
    </source>
</evidence>
<dbReference type="PRINTS" id="PR00077">
    <property type="entry name" value="GPDHDRGNASE"/>
</dbReference>
<feature type="binding site" evidence="13">
    <location>
        <position position="114"/>
    </location>
    <ligand>
        <name>sn-glycerol 3-phosphate</name>
        <dbReference type="ChEBI" id="CHEBI:57597"/>
    </ligand>
</feature>
<keyword evidence="4 13" id="KW-0560">Oxidoreductase</keyword>
<keyword evidence="3 13" id="KW-0521">NADP</keyword>
<keyword evidence="8 13" id="KW-1208">Phospholipid metabolism</keyword>
<dbReference type="Gene3D" id="1.10.1040.10">
    <property type="entry name" value="N-(1-d-carboxylethyl)-l-norvaline Dehydrogenase, domain 2"/>
    <property type="match status" value="1"/>
</dbReference>
<comment type="catalytic activity">
    <reaction evidence="13">
        <text>sn-glycerol 3-phosphate + NAD(+) = dihydroxyacetone phosphate + NADH + H(+)</text>
        <dbReference type="Rhea" id="RHEA:11092"/>
        <dbReference type="ChEBI" id="CHEBI:15378"/>
        <dbReference type="ChEBI" id="CHEBI:57540"/>
        <dbReference type="ChEBI" id="CHEBI:57597"/>
        <dbReference type="ChEBI" id="CHEBI:57642"/>
        <dbReference type="ChEBI" id="CHEBI:57945"/>
        <dbReference type="EC" id="1.1.1.94"/>
    </reaction>
</comment>
<dbReference type="UniPathway" id="UPA00940"/>
<dbReference type="NCBIfam" id="NF000942">
    <property type="entry name" value="PRK00094.1-4"/>
    <property type="match status" value="1"/>
</dbReference>
<feature type="binding site" evidence="15">
    <location>
        <position position="114"/>
    </location>
    <ligand>
        <name>substrate</name>
    </ligand>
</feature>
<feature type="binding site" evidence="13">
    <location>
        <position position="261"/>
    </location>
    <ligand>
        <name>sn-glycerol 3-phosphate</name>
        <dbReference type="ChEBI" id="CHEBI:57597"/>
    </ligand>
</feature>
<comment type="pathway">
    <text evidence="13">Membrane lipid metabolism; glycerophospholipid metabolism.</text>
</comment>
<evidence type="ECO:0000259" key="19">
    <source>
        <dbReference type="Pfam" id="PF07479"/>
    </source>
</evidence>
<feature type="binding site" evidence="15">
    <location>
        <begin position="261"/>
        <end position="262"/>
    </location>
    <ligand>
        <name>substrate</name>
    </ligand>
</feature>
<dbReference type="NCBIfam" id="NF000940">
    <property type="entry name" value="PRK00094.1-2"/>
    <property type="match status" value="1"/>
</dbReference>
<feature type="binding site" evidence="13">
    <location>
        <position position="114"/>
    </location>
    <ligand>
        <name>NADPH</name>
        <dbReference type="ChEBI" id="CHEBI:57783"/>
    </ligand>
</feature>
<feature type="binding site" evidence="16">
    <location>
        <position position="261"/>
    </location>
    <ligand>
        <name>NAD(+)</name>
        <dbReference type="ChEBI" id="CHEBI:57540"/>
    </ligand>
</feature>
<feature type="binding site" evidence="13">
    <location>
        <position position="287"/>
    </location>
    <ligand>
        <name>NADPH</name>
        <dbReference type="ChEBI" id="CHEBI:57783"/>
    </ligand>
</feature>
<dbReference type="InterPro" id="IPR011128">
    <property type="entry name" value="G3P_DH_NAD-dep_N"/>
</dbReference>
<dbReference type="FunFam" id="1.10.1040.10:FF:000001">
    <property type="entry name" value="Glycerol-3-phosphate dehydrogenase [NAD(P)+]"/>
    <property type="match status" value="1"/>
</dbReference>
<feature type="binding site" evidence="16">
    <location>
        <begin position="13"/>
        <end position="18"/>
    </location>
    <ligand>
        <name>NAD(+)</name>
        <dbReference type="ChEBI" id="CHEBI:57540"/>
    </ligand>
</feature>
<evidence type="ECO:0000256" key="16">
    <source>
        <dbReference type="PIRSR" id="PIRSR000114-3"/>
    </source>
</evidence>
<evidence type="ECO:0000256" key="14">
    <source>
        <dbReference type="PIRSR" id="PIRSR000114-1"/>
    </source>
</evidence>
<reference evidence="20 21" key="1">
    <citation type="submission" date="2014-12" db="EMBL/GenBank/DDBJ databases">
        <title>Genome assembly of Enhygromyxa salina DSM 15201.</title>
        <authorList>
            <person name="Sharma G."/>
            <person name="Subramanian S."/>
        </authorList>
    </citation>
    <scope>NUCLEOTIDE SEQUENCE [LARGE SCALE GENOMIC DNA]</scope>
    <source>
        <strain evidence="20 21">DSM 15201</strain>
    </source>
</reference>
<evidence type="ECO:0000313" key="21">
    <source>
        <dbReference type="Proteomes" id="UP000031599"/>
    </source>
</evidence>
<dbReference type="GO" id="GO:0046168">
    <property type="term" value="P:glycerol-3-phosphate catabolic process"/>
    <property type="evidence" value="ECO:0007669"/>
    <property type="project" value="InterPro"/>
</dbReference>
<feature type="domain" description="Glycerol-3-phosphate dehydrogenase NAD-dependent N-terminal" evidence="18">
    <location>
        <begin position="8"/>
        <end position="162"/>
    </location>
</feature>
<dbReference type="InterPro" id="IPR036291">
    <property type="entry name" value="NAD(P)-bd_dom_sf"/>
</dbReference>
<proteinExistence type="inferred from homology"/>
<keyword evidence="13" id="KW-0547">Nucleotide-binding</keyword>
<evidence type="ECO:0000256" key="1">
    <source>
        <dbReference type="ARBA" id="ARBA00011009"/>
    </source>
</evidence>
<feature type="binding site" evidence="13">
    <location>
        <position position="197"/>
    </location>
    <ligand>
        <name>sn-glycerol 3-phosphate</name>
        <dbReference type="ChEBI" id="CHEBI:57597"/>
    </ligand>
</feature>
<evidence type="ECO:0000256" key="4">
    <source>
        <dbReference type="ARBA" id="ARBA00023002"/>
    </source>
</evidence>
<dbReference type="GO" id="GO:0008654">
    <property type="term" value="P:phospholipid biosynthetic process"/>
    <property type="evidence" value="ECO:0007669"/>
    <property type="project" value="UniProtKB-KW"/>
</dbReference>
<evidence type="ECO:0000259" key="18">
    <source>
        <dbReference type="Pfam" id="PF01210"/>
    </source>
</evidence>
<dbReference type="SUPFAM" id="SSF48179">
    <property type="entry name" value="6-phosphogluconate dehydrogenase C-terminal domain-like"/>
    <property type="match status" value="1"/>
</dbReference>
<keyword evidence="13" id="KW-0963">Cytoplasm</keyword>
<evidence type="ECO:0000256" key="7">
    <source>
        <dbReference type="ARBA" id="ARBA00023209"/>
    </source>
</evidence>
<comment type="caution">
    <text evidence="20">The sequence shown here is derived from an EMBL/GenBank/DDBJ whole genome shotgun (WGS) entry which is preliminary data.</text>
</comment>